<evidence type="ECO:0000256" key="1">
    <source>
        <dbReference type="SAM" id="MobiDB-lite"/>
    </source>
</evidence>
<dbReference type="EMBL" id="CP042425">
    <property type="protein sequence ID" value="QEL14718.1"/>
    <property type="molecule type" value="Genomic_DNA"/>
</dbReference>
<dbReference type="InterPro" id="IPR042095">
    <property type="entry name" value="SUMF_sf"/>
</dbReference>
<sequence length="753" mass="82413">MALLDTLLDAVGQAFCERGRRALAGEIPYGDVMTDVSKVTLDYMRKHGPSEDIQHALEELAAAGDDLYQAHLDKSVERLGRVQNLPFRDALVDYLTHFPTTIRQMFRRPSDPEGRTGGETLAFYKGEQLLSYLPPRRAHYRAGATPPKLDNWRLAELRGLGECSEVWLGIDDSEGAASPAALKFAIDPQTAKRMAASEELFVNVFALNEINGIVPLRSVYLDAELPCLETAFVYGYDLTGLMAEWRWKYDSPKPEAAMKIIRRLAEIVGRAHTRGIVHRDLKPSNVLVHPGDGGKFSLWVTDFGWGQIEAERSLELAKHCETPKCEQLRLAYRGAYTPLYASPQQRQNEPPDPRDDVHALGVIWYQLLKRDPHVASPVGSDWADEFTRHGLTANQAKLLTACVSTRADRRPGDAKALADLLKIEAQTIAQLPSAIDPDGSRSGVLNRQGGGGPKPVVLPGKAIDTDAAAAAATALLGSAGVGGSKFGTRPGLSGINGGSKVNAIAEKTADGHVKLVKNSLGMAFMYIPPGTFQMGAADEEAGRKAHETPLHPVRISHGFYLSLFPVTQGQYEKLKGKNPSFFHKEKGGGGDLPVESVSWHEAEKFCQKLSQLADETLAERAYRLPTEAEWEYACRAGTTTPFWRGTTLIPEDAHFKTGGHGRPNAVGRTPPNPWGLHDMHGNVSEWCGDWYNEYYYFDSTGTDPHGPPRGEKKVVRGGSWADPATDCRSAARKAMAPNHPCNTIGFRVVLVVS</sequence>
<protein>
    <submittedName>
        <fullName evidence="3">Putative serine/threonine protein kinase</fullName>
    </submittedName>
</protein>
<evidence type="ECO:0000259" key="2">
    <source>
        <dbReference type="PROSITE" id="PS50011"/>
    </source>
</evidence>
<dbReference type="PROSITE" id="PS00108">
    <property type="entry name" value="PROTEIN_KINASE_ST"/>
    <property type="match status" value="1"/>
</dbReference>
<dbReference type="PROSITE" id="PS50011">
    <property type="entry name" value="PROTEIN_KINASE_DOM"/>
    <property type="match status" value="1"/>
</dbReference>
<keyword evidence="3" id="KW-0808">Transferase</keyword>
<dbReference type="PANTHER" id="PTHR23150:SF19">
    <property type="entry name" value="FORMYLGLYCINE-GENERATING ENZYME"/>
    <property type="match status" value="1"/>
</dbReference>
<dbReference type="Gene3D" id="3.90.1580.10">
    <property type="entry name" value="paralog of FGE (formylglycine-generating enzyme)"/>
    <property type="match status" value="1"/>
</dbReference>
<dbReference type="Gene3D" id="1.10.510.10">
    <property type="entry name" value="Transferase(Phosphotransferase) domain 1"/>
    <property type="match status" value="1"/>
</dbReference>
<dbReference type="AlphaFoldDB" id="A0A5C1ACF0"/>
<dbReference type="InterPro" id="IPR008271">
    <property type="entry name" value="Ser/Thr_kinase_AS"/>
</dbReference>
<dbReference type="GO" id="GO:0120147">
    <property type="term" value="F:formylglycine-generating oxidase activity"/>
    <property type="evidence" value="ECO:0007669"/>
    <property type="project" value="TreeGrafter"/>
</dbReference>
<reference evidence="4" key="1">
    <citation type="submission" date="2019-08" db="EMBL/GenBank/DDBJ databases">
        <title>Limnoglobus roseus gen. nov., sp. nov., a novel freshwater planctomycete with a giant genome from the family Gemmataceae.</title>
        <authorList>
            <person name="Kulichevskaya I.S."/>
            <person name="Naumoff D.G."/>
            <person name="Miroshnikov K."/>
            <person name="Ivanova A."/>
            <person name="Philippov D.A."/>
            <person name="Hakobyan A."/>
            <person name="Rijpstra I.C."/>
            <person name="Sinninghe Damste J.S."/>
            <person name="Liesack W."/>
            <person name="Dedysh S.N."/>
        </authorList>
    </citation>
    <scope>NUCLEOTIDE SEQUENCE [LARGE SCALE GENOMIC DNA]</scope>
    <source>
        <strain evidence="4">PX52</strain>
    </source>
</reference>
<feature type="domain" description="Protein kinase" evidence="2">
    <location>
        <begin position="152"/>
        <end position="423"/>
    </location>
</feature>
<dbReference type="SUPFAM" id="SSF56436">
    <property type="entry name" value="C-type lectin-like"/>
    <property type="match status" value="1"/>
</dbReference>
<dbReference type="KEGG" id="lrs:PX52LOC_01612"/>
<evidence type="ECO:0000313" key="4">
    <source>
        <dbReference type="Proteomes" id="UP000324974"/>
    </source>
</evidence>
<name>A0A5C1ACF0_9BACT</name>
<dbReference type="SUPFAM" id="SSF56112">
    <property type="entry name" value="Protein kinase-like (PK-like)"/>
    <property type="match status" value="1"/>
</dbReference>
<dbReference type="OrthoDB" id="9812426at2"/>
<accession>A0A5C1ACF0</accession>
<dbReference type="SMART" id="SM00220">
    <property type="entry name" value="S_TKc"/>
    <property type="match status" value="1"/>
</dbReference>
<evidence type="ECO:0000313" key="3">
    <source>
        <dbReference type="EMBL" id="QEL14718.1"/>
    </source>
</evidence>
<keyword evidence="3" id="KW-0723">Serine/threonine-protein kinase</keyword>
<gene>
    <name evidence="3" type="ORF">PX52LOC_01612</name>
</gene>
<keyword evidence="3" id="KW-0418">Kinase</keyword>
<organism evidence="3 4">
    <name type="scientific">Limnoglobus roseus</name>
    <dbReference type="NCBI Taxonomy" id="2598579"/>
    <lineage>
        <taxon>Bacteria</taxon>
        <taxon>Pseudomonadati</taxon>
        <taxon>Planctomycetota</taxon>
        <taxon>Planctomycetia</taxon>
        <taxon>Gemmatales</taxon>
        <taxon>Gemmataceae</taxon>
        <taxon>Limnoglobus</taxon>
    </lineage>
</organism>
<dbReference type="InterPro" id="IPR051043">
    <property type="entry name" value="Sulfatase_Mod_Factor_Kinase"/>
</dbReference>
<dbReference type="GO" id="GO:0004674">
    <property type="term" value="F:protein serine/threonine kinase activity"/>
    <property type="evidence" value="ECO:0007669"/>
    <property type="project" value="UniProtKB-KW"/>
</dbReference>
<keyword evidence="4" id="KW-1185">Reference proteome</keyword>
<dbReference type="InterPro" id="IPR005532">
    <property type="entry name" value="SUMF_dom"/>
</dbReference>
<dbReference type="GO" id="GO:0005524">
    <property type="term" value="F:ATP binding"/>
    <property type="evidence" value="ECO:0007669"/>
    <property type="project" value="InterPro"/>
</dbReference>
<dbReference type="InterPro" id="IPR011009">
    <property type="entry name" value="Kinase-like_dom_sf"/>
</dbReference>
<dbReference type="InterPro" id="IPR000719">
    <property type="entry name" value="Prot_kinase_dom"/>
</dbReference>
<dbReference type="RefSeq" id="WP_149109593.1">
    <property type="nucleotide sequence ID" value="NZ_CP042425.1"/>
</dbReference>
<feature type="region of interest" description="Disordered" evidence="1">
    <location>
        <begin position="433"/>
        <end position="453"/>
    </location>
</feature>
<dbReference type="Pfam" id="PF03781">
    <property type="entry name" value="FGE-sulfatase"/>
    <property type="match status" value="1"/>
</dbReference>
<dbReference type="Proteomes" id="UP000324974">
    <property type="component" value="Chromosome"/>
</dbReference>
<dbReference type="Pfam" id="PF00069">
    <property type="entry name" value="Pkinase"/>
    <property type="match status" value="1"/>
</dbReference>
<dbReference type="PANTHER" id="PTHR23150">
    <property type="entry name" value="SULFATASE MODIFYING FACTOR 1, 2"/>
    <property type="match status" value="1"/>
</dbReference>
<dbReference type="InterPro" id="IPR016187">
    <property type="entry name" value="CTDL_fold"/>
</dbReference>
<proteinExistence type="predicted"/>